<reference evidence="2" key="1">
    <citation type="submission" date="2019-10" db="EMBL/GenBank/DDBJ databases">
        <authorList>
            <consortium name="DOE Joint Genome Institute"/>
            <person name="Kuo A."/>
            <person name="Miyauchi S."/>
            <person name="Kiss E."/>
            <person name="Drula E."/>
            <person name="Kohler A."/>
            <person name="Sanchez-Garcia M."/>
            <person name="Andreopoulos B."/>
            <person name="Barry K.W."/>
            <person name="Bonito G."/>
            <person name="Buee M."/>
            <person name="Carver A."/>
            <person name="Chen C."/>
            <person name="Cichocki N."/>
            <person name="Clum A."/>
            <person name="Culley D."/>
            <person name="Crous P.W."/>
            <person name="Fauchery L."/>
            <person name="Girlanda M."/>
            <person name="Hayes R."/>
            <person name="Keri Z."/>
            <person name="LaButti K."/>
            <person name="Lipzen A."/>
            <person name="Lombard V."/>
            <person name="Magnuson J."/>
            <person name="Maillard F."/>
            <person name="Morin E."/>
            <person name="Murat C."/>
            <person name="Nolan M."/>
            <person name="Ohm R."/>
            <person name="Pangilinan J."/>
            <person name="Pereira M."/>
            <person name="Perotto S."/>
            <person name="Peter M."/>
            <person name="Riley R."/>
            <person name="Sitrit Y."/>
            <person name="Stielow B."/>
            <person name="Szollosi G."/>
            <person name="Zifcakova L."/>
            <person name="Stursova M."/>
            <person name="Spatafora J.W."/>
            <person name="Tedersoo L."/>
            <person name="Vaario L.-M."/>
            <person name="Yamada A."/>
            <person name="Yan M."/>
            <person name="Wang P."/>
            <person name="Xu J."/>
            <person name="Bruns T."/>
            <person name="Baldrian P."/>
            <person name="Vilgalys R."/>
            <person name="Henrissat B."/>
            <person name="Grigoriev I.V."/>
            <person name="Hibbett D."/>
            <person name="Nagy L.G."/>
            <person name="Martin F.M."/>
        </authorList>
    </citation>
    <scope>NUCLEOTIDE SEQUENCE</scope>
    <source>
        <strain evidence="2">BED1</strain>
    </source>
</reference>
<feature type="compositionally biased region" description="Polar residues" evidence="1">
    <location>
        <begin position="51"/>
        <end position="60"/>
    </location>
</feature>
<dbReference type="Proteomes" id="UP001194468">
    <property type="component" value="Unassembled WGS sequence"/>
</dbReference>
<gene>
    <name evidence="2" type="ORF">L210DRAFT_3535036</name>
</gene>
<accession>A0AAD4GGB5</accession>
<feature type="non-terminal residue" evidence="2">
    <location>
        <position position="1"/>
    </location>
</feature>
<dbReference type="AlphaFoldDB" id="A0AAD4GGB5"/>
<reference evidence="2" key="2">
    <citation type="journal article" date="2020" name="Nat. Commun.">
        <title>Large-scale genome sequencing of mycorrhizal fungi provides insights into the early evolution of symbiotic traits.</title>
        <authorList>
            <person name="Miyauchi S."/>
            <person name="Kiss E."/>
            <person name="Kuo A."/>
            <person name="Drula E."/>
            <person name="Kohler A."/>
            <person name="Sanchez-Garcia M."/>
            <person name="Morin E."/>
            <person name="Andreopoulos B."/>
            <person name="Barry K.W."/>
            <person name="Bonito G."/>
            <person name="Buee M."/>
            <person name="Carver A."/>
            <person name="Chen C."/>
            <person name="Cichocki N."/>
            <person name="Clum A."/>
            <person name="Culley D."/>
            <person name="Crous P.W."/>
            <person name="Fauchery L."/>
            <person name="Girlanda M."/>
            <person name="Hayes R.D."/>
            <person name="Keri Z."/>
            <person name="LaButti K."/>
            <person name="Lipzen A."/>
            <person name="Lombard V."/>
            <person name="Magnuson J."/>
            <person name="Maillard F."/>
            <person name="Murat C."/>
            <person name="Nolan M."/>
            <person name="Ohm R.A."/>
            <person name="Pangilinan J."/>
            <person name="Pereira M.F."/>
            <person name="Perotto S."/>
            <person name="Peter M."/>
            <person name="Pfister S."/>
            <person name="Riley R."/>
            <person name="Sitrit Y."/>
            <person name="Stielow J.B."/>
            <person name="Szollosi G."/>
            <person name="Zifcakova L."/>
            <person name="Stursova M."/>
            <person name="Spatafora J.W."/>
            <person name="Tedersoo L."/>
            <person name="Vaario L.M."/>
            <person name="Yamada A."/>
            <person name="Yan M."/>
            <person name="Wang P."/>
            <person name="Xu J."/>
            <person name="Bruns T."/>
            <person name="Baldrian P."/>
            <person name="Vilgalys R."/>
            <person name="Dunand C."/>
            <person name="Henrissat B."/>
            <person name="Grigoriev I.V."/>
            <person name="Hibbett D."/>
            <person name="Nagy L.G."/>
            <person name="Martin F.M."/>
        </authorList>
    </citation>
    <scope>NUCLEOTIDE SEQUENCE</scope>
    <source>
        <strain evidence="2">BED1</strain>
    </source>
</reference>
<evidence type="ECO:0000256" key="1">
    <source>
        <dbReference type="SAM" id="MobiDB-lite"/>
    </source>
</evidence>
<evidence type="ECO:0000313" key="3">
    <source>
        <dbReference type="Proteomes" id="UP001194468"/>
    </source>
</evidence>
<dbReference type="EMBL" id="WHUW01000008">
    <property type="protein sequence ID" value="KAF8443180.1"/>
    <property type="molecule type" value="Genomic_DNA"/>
</dbReference>
<evidence type="ECO:0000313" key="2">
    <source>
        <dbReference type="EMBL" id="KAF8443180.1"/>
    </source>
</evidence>
<name>A0AAD4GGB5_BOLED</name>
<keyword evidence="3" id="KW-1185">Reference proteome</keyword>
<sequence length="108" mass="11474">VFDSEDLGTPSGDVSGRRPLFSRHHCLVASTSPHCSSSPVSAHPPHPASIFHSSSSQLTPWGSERVSPTAVHTRACEAFPTSQLMPYPASRAPFPPCRRALPSSLSSP</sequence>
<proteinExistence type="predicted"/>
<feature type="region of interest" description="Disordered" evidence="1">
    <location>
        <begin position="37"/>
        <end position="67"/>
    </location>
</feature>
<feature type="region of interest" description="Disordered" evidence="1">
    <location>
        <begin position="82"/>
        <end position="108"/>
    </location>
</feature>
<comment type="caution">
    <text evidence="2">The sequence shown here is derived from an EMBL/GenBank/DDBJ whole genome shotgun (WGS) entry which is preliminary data.</text>
</comment>
<protein>
    <submittedName>
        <fullName evidence="2">Uncharacterized protein</fullName>
    </submittedName>
</protein>
<organism evidence="2 3">
    <name type="scientific">Boletus edulis BED1</name>
    <dbReference type="NCBI Taxonomy" id="1328754"/>
    <lineage>
        <taxon>Eukaryota</taxon>
        <taxon>Fungi</taxon>
        <taxon>Dikarya</taxon>
        <taxon>Basidiomycota</taxon>
        <taxon>Agaricomycotina</taxon>
        <taxon>Agaricomycetes</taxon>
        <taxon>Agaricomycetidae</taxon>
        <taxon>Boletales</taxon>
        <taxon>Boletineae</taxon>
        <taxon>Boletaceae</taxon>
        <taxon>Boletoideae</taxon>
        <taxon>Boletus</taxon>
    </lineage>
</organism>